<dbReference type="Proteomes" id="UP001234178">
    <property type="component" value="Unassembled WGS sequence"/>
</dbReference>
<evidence type="ECO:0000313" key="2">
    <source>
        <dbReference type="Proteomes" id="UP001234178"/>
    </source>
</evidence>
<protein>
    <submittedName>
        <fullName evidence="1">Uncharacterized protein</fullName>
    </submittedName>
</protein>
<organism evidence="1 2">
    <name type="scientific">Daphnia magna</name>
    <dbReference type="NCBI Taxonomy" id="35525"/>
    <lineage>
        <taxon>Eukaryota</taxon>
        <taxon>Metazoa</taxon>
        <taxon>Ecdysozoa</taxon>
        <taxon>Arthropoda</taxon>
        <taxon>Crustacea</taxon>
        <taxon>Branchiopoda</taxon>
        <taxon>Diplostraca</taxon>
        <taxon>Cladocera</taxon>
        <taxon>Anomopoda</taxon>
        <taxon>Daphniidae</taxon>
        <taxon>Daphnia</taxon>
    </lineage>
</organism>
<comment type="caution">
    <text evidence="1">The sequence shown here is derived from an EMBL/GenBank/DDBJ whole genome shotgun (WGS) entry which is preliminary data.</text>
</comment>
<keyword evidence="2" id="KW-1185">Reference proteome</keyword>
<accession>A0ABQ9ZY37</accession>
<name>A0ABQ9ZY37_9CRUS</name>
<evidence type="ECO:0000313" key="1">
    <source>
        <dbReference type="EMBL" id="KAK4017808.1"/>
    </source>
</evidence>
<proteinExistence type="predicted"/>
<reference evidence="1 2" key="1">
    <citation type="journal article" date="2023" name="Nucleic Acids Res.">
        <title>The hologenome of Daphnia magna reveals possible DNA methylation and microbiome-mediated evolution of the host genome.</title>
        <authorList>
            <person name="Chaturvedi A."/>
            <person name="Li X."/>
            <person name="Dhandapani V."/>
            <person name="Marshall H."/>
            <person name="Kissane S."/>
            <person name="Cuenca-Cambronero M."/>
            <person name="Asole G."/>
            <person name="Calvet F."/>
            <person name="Ruiz-Romero M."/>
            <person name="Marangio P."/>
            <person name="Guigo R."/>
            <person name="Rago D."/>
            <person name="Mirbahai L."/>
            <person name="Eastwood N."/>
            <person name="Colbourne J.K."/>
            <person name="Zhou J."/>
            <person name="Mallon E."/>
            <person name="Orsini L."/>
        </authorList>
    </citation>
    <scope>NUCLEOTIDE SEQUENCE [LARGE SCALE GENOMIC DNA]</scope>
    <source>
        <strain evidence="1">LRV0_1</strain>
    </source>
</reference>
<gene>
    <name evidence="1" type="ORF">OUZ56_033627</name>
</gene>
<dbReference type="EMBL" id="JAOYFB010000021">
    <property type="protein sequence ID" value="KAK4017808.1"/>
    <property type="molecule type" value="Genomic_DNA"/>
</dbReference>
<sequence length="77" mass="8827">MYAENISLQNDQLCHSGQRQFLLIIFNIFPSRDNGLETWGQVCGSLSHLIDNQSLNFCNVGHHIMILLERIVKESLL</sequence>